<protein>
    <submittedName>
        <fullName evidence="1">Uncharacterized protein</fullName>
    </submittedName>
</protein>
<comment type="caution">
    <text evidence="1">The sequence shown here is derived from an EMBL/GenBank/DDBJ whole genome shotgun (WGS) entry which is preliminary data.</text>
</comment>
<proteinExistence type="predicted"/>
<gene>
    <name evidence="1" type="ORF">IWW39_006053</name>
</gene>
<evidence type="ECO:0000313" key="1">
    <source>
        <dbReference type="EMBL" id="KAJ2682305.1"/>
    </source>
</evidence>
<feature type="non-terminal residue" evidence="1">
    <location>
        <position position="1"/>
    </location>
</feature>
<dbReference type="OrthoDB" id="8962756at2759"/>
<dbReference type="AlphaFoldDB" id="A0A9W8L1W2"/>
<organism evidence="1 2">
    <name type="scientific">Coemansia spiralis</name>
    <dbReference type="NCBI Taxonomy" id="417178"/>
    <lineage>
        <taxon>Eukaryota</taxon>
        <taxon>Fungi</taxon>
        <taxon>Fungi incertae sedis</taxon>
        <taxon>Zoopagomycota</taxon>
        <taxon>Kickxellomycotina</taxon>
        <taxon>Kickxellomycetes</taxon>
        <taxon>Kickxellales</taxon>
        <taxon>Kickxellaceae</taxon>
        <taxon>Coemansia</taxon>
    </lineage>
</organism>
<dbReference type="EMBL" id="JANBTX010000441">
    <property type="protein sequence ID" value="KAJ2682305.1"/>
    <property type="molecule type" value="Genomic_DNA"/>
</dbReference>
<evidence type="ECO:0000313" key="2">
    <source>
        <dbReference type="Proteomes" id="UP001151516"/>
    </source>
</evidence>
<reference evidence="1" key="1">
    <citation type="submission" date="2022-07" db="EMBL/GenBank/DDBJ databases">
        <title>Phylogenomic reconstructions and comparative analyses of Kickxellomycotina fungi.</title>
        <authorList>
            <person name="Reynolds N.K."/>
            <person name="Stajich J.E."/>
            <person name="Barry K."/>
            <person name="Grigoriev I.V."/>
            <person name="Crous P."/>
            <person name="Smith M.E."/>
        </authorList>
    </citation>
    <scope>NUCLEOTIDE SEQUENCE</scope>
    <source>
        <strain evidence="1">CBS 109367</strain>
    </source>
</reference>
<sequence length="299" mass="34851">RVNKTIEWMREVDKTKEDPKHMTTVSYEKPRRQIGVPYSFDKSCEFSNIEPRPESLVGGHVISFRRKTLDTFADEMMEMFDKAIEYQRTHPYYRSYMAYGCLHIWVGGQRRLGTRAIGIGPVNMKEDLDYLYNVEFANLIESIEQGEHFYEVVFESDSPCYVHFYFKVQYYPEPGCVANWGNVKPMENLKLFDLFTASESNKDDCILQCARRVWPVDLDSPDESRHKEATEDTIDKLINRAEGKLVILTPRAYVRYIGGIHTYGDLAIDQLSPIKMQSRLYTCLICAARVLFMTMFQAT</sequence>
<keyword evidence="2" id="KW-1185">Reference proteome</keyword>
<name>A0A9W8L1W2_9FUNG</name>
<accession>A0A9W8L1W2</accession>
<dbReference type="Proteomes" id="UP001151516">
    <property type="component" value="Unassembled WGS sequence"/>
</dbReference>